<gene>
    <name evidence="1" type="ORF">E3O44_19080</name>
</gene>
<evidence type="ECO:0000313" key="2">
    <source>
        <dbReference type="Proteomes" id="UP000297608"/>
    </source>
</evidence>
<feature type="non-terminal residue" evidence="1">
    <location>
        <position position="620"/>
    </location>
</feature>
<evidence type="ECO:0008006" key="3">
    <source>
        <dbReference type="Google" id="ProtNLM"/>
    </source>
</evidence>
<evidence type="ECO:0000313" key="1">
    <source>
        <dbReference type="EMBL" id="TFB82589.1"/>
    </source>
</evidence>
<accession>A0ABY2I750</accession>
<dbReference type="EMBL" id="SOFG01000027">
    <property type="protein sequence ID" value="TFB82589.1"/>
    <property type="molecule type" value="Genomic_DNA"/>
</dbReference>
<dbReference type="Proteomes" id="UP000297608">
    <property type="component" value="Unassembled WGS sequence"/>
</dbReference>
<proteinExistence type="predicted"/>
<sequence>MVANPVLTPDSAAFAVSGDQFQPGNIISDQNFFSNNAMSEAQVQAFFASVTCRPSGGVPCLKDFRADTPTTPAAEAGHCTEYTGAAGESAARIVWKVAQACRINPAVLIVLMQKEQSLVSSPSVYGYARAMGWGCPDSGPNWSANCDANYFGLFNQVYKSAWQFRQYTLYPVNIPGGGTRRYHVGTVGVQFSPDPACGSSAVTILNQATANLYLYTPYQPNSAALNNLYGTGDGCSAYGNRNFWRIYNDWFGSTVDPPGTPVGAITAAVGTDGGIAVKGWAVDPDAAADSLEISTWVDGLWNYRWSANSSDPTPAVSFPGAGGNHGWSATVPAAPAGAHSLCVYAVNRGAGSDLLIGCQNVMVPANNSPQGAVMNTAVGFDGVTVSGWATDPDAQSSPVAMSVWVDGLTNQRFTADTSSLAYSAAQAHFPGAGTNHGWSGRVKTGPGQHSLCVYAVNQNTGADVLESCHSVFVPATEPSPKGHVDTAVPVQGGIALTGWAVDPDALTSPVRIAAWLDSATNVQVTANLDSATAAAAYPGAGNLHGFSVLVPATAGVHTVCVYGFNQNAGADAGFSCHTVTVPQLVKDMSPKGEILTNVGVAGGISLTGWAIDPDALTSPV</sequence>
<protein>
    <recommendedName>
        <fullName evidence="3">Hemagglutinin</fullName>
    </recommendedName>
</protein>
<organism evidence="1 2">
    <name type="scientific">Cryobacterium algoricola</name>
    <dbReference type="NCBI Taxonomy" id="1259183"/>
    <lineage>
        <taxon>Bacteria</taxon>
        <taxon>Bacillati</taxon>
        <taxon>Actinomycetota</taxon>
        <taxon>Actinomycetes</taxon>
        <taxon>Micrococcales</taxon>
        <taxon>Microbacteriaceae</taxon>
        <taxon>Cryobacterium</taxon>
    </lineage>
</organism>
<reference evidence="1 2" key="1">
    <citation type="submission" date="2019-03" db="EMBL/GenBank/DDBJ databases">
        <title>Genomics of glacier-inhabiting Cryobacterium strains.</title>
        <authorList>
            <person name="Liu Q."/>
            <person name="Xin Y.-H."/>
        </authorList>
    </citation>
    <scope>NUCLEOTIDE SEQUENCE [LARGE SCALE GENOMIC DNA]</scope>
    <source>
        <strain evidence="1 2">MDB2-B</strain>
    </source>
</reference>
<name>A0ABY2I750_9MICO</name>
<comment type="caution">
    <text evidence="1">The sequence shown here is derived from an EMBL/GenBank/DDBJ whole genome shotgun (WGS) entry which is preliminary data.</text>
</comment>
<keyword evidence="2" id="KW-1185">Reference proteome</keyword>